<keyword evidence="10" id="KW-1185">Reference proteome</keyword>
<feature type="domain" description="GP-PDE" evidence="8">
    <location>
        <begin position="46"/>
        <end position="377"/>
    </location>
</feature>
<keyword evidence="3 7" id="KW-0732">Signal</keyword>
<evidence type="ECO:0000313" key="10">
    <source>
        <dbReference type="Proteomes" id="UP000520156"/>
    </source>
</evidence>
<organism evidence="9 10">
    <name type="scientific">Novosphingobium aerophilum</name>
    <dbReference type="NCBI Taxonomy" id="2839843"/>
    <lineage>
        <taxon>Bacteria</taxon>
        <taxon>Pseudomonadati</taxon>
        <taxon>Pseudomonadota</taxon>
        <taxon>Alphaproteobacteria</taxon>
        <taxon>Sphingomonadales</taxon>
        <taxon>Sphingomonadaceae</taxon>
        <taxon>Novosphingobium</taxon>
    </lineage>
</organism>
<comment type="similarity">
    <text evidence="1">Belongs to the glycerophosphoryl diester phosphodiesterase family.</text>
</comment>
<keyword evidence="5" id="KW-0378">Hydrolase</keyword>
<dbReference type="GO" id="GO:0006629">
    <property type="term" value="P:lipid metabolic process"/>
    <property type="evidence" value="ECO:0007669"/>
    <property type="project" value="InterPro"/>
</dbReference>
<keyword evidence="4" id="KW-0319">Glycerol metabolism</keyword>
<dbReference type="GO" id="GO:0008889">
    <property type="term" value="F:glycerophosphodiester phosphodiesterase activity"/>
    <property type="evidence" value="ECO:0007669"/>
    <property type="project" value="UniProtKB-EC"/>
</dbReference>
<reference evidence="9 10" key="1">
    <citation type="submission" date="2020-08" db="EMBL/GenBank/DDBJ databases">
        <title>The genome sequence of Novosphingobium flavum 4Y4.</title>
        <authorList>
            <person name="Liu Y."/>
        </authorList>
    </citation>
    <scope>NUCLEOTIDE SEQUENCE [LARGE SCALE GENOMIC DNA]</scope>
    <source>
        <strain evidence="9 10">4Y4</strain>
    </source>
</reference>
<name>A0A7X1KAI0_9SPHN</name>
<evidence type="ECO:0000256" key="7">
    <source>
        <dbReference type="SAM" id="SignalP"/>
    </source>
</evidence>
<dbReference type="Proteomes" id="UP000520156">
    <property type="component" value="Unassembled WGS sequence"/>
</dbReference>
<dbReference type="InterPro" id="IPR017946">
    <property type="entry name" value="PLC-like_Pdiesterase_TIM-brl"/>
</dbReference>
<feature type="signal peptide" evidence="7">
    <location>
        <begin position="1"/>
        <end position="23"/>
    </location>
</feature>
<evidence type="ECO:0000256" key="2">
    <source>
        <dbReference type="ARBA" id="ARBA00012247"/>
    </source>
</evidence>
<evidence type="ECO:0000259" key="8">
    <source>
        <dbReference type="PROSITE" id="PS51704"/>
    </source>
</evidence>
<dbReference type="PANTHER" id="PTHR43620:SF7">
    <property type="entry name" value="GLYCEROPHOSPHODIESTER PHOSPHODIESTERASE GDPD5-RELATED"/>
    <property type="match status" value="1"/>
</dbReference>
<dbReference type="GO" id="GO:0006071">
    <property type="term" value="P:glycerol metabolic process"/>
    <property type="evidence" value="ECO:0007669"/>
    <property type="project" value="UniProtKB-KW"/>
</dbReference>
<evidence type="ECO:0000313" key="9">
    <source>
        <dbReference type="EMBL" id="MBC2650165.1"/>
    </source>
</evidence>
<dbReference type="Pfam" id="PF03009">
    <property type="entry name" value="GDPD"/>
    <property type="match status" value="1"/>
</dbReference>
<accession>A0A7X1KAI0</accession>
<dbReference type="PANTHER" id="PTHR43620">
    <property type="entry name" value="GLYCEROPHOSPHORYL DIESTER PHOSPHODIESTERASE"/>
    <property type="match status" value="1"/>
</dbReference>
<evidence type="ECO:0000256" key="1">
    <source>
        <dbReference type="ARBA" id="ARBA00007277"/>
    </source>
</evidence>
<dbReference type="EC" id="3.1.4.46" evidence="2"/>
<dbReference type="AlphaFoldDB" id="A0A7X1KAI0"/>
<dbReference type="EMBL" id="JACLAU010000001">
    <property type="protein sequence ID" value="MBC2650165.1"/>
    <property type="molecule type" value="Genomic_DNA"/>
</dbReference>
<protein>
    <recommendedName>
        <fullName evidence="2">glycerophosphodiester phosphodiesterase</fullName>
        <ecNumber evidence="2">3.1.4.46</ecNumber>
    </recommendedName>
</protein>
<dbReference type="Gene3D" id="3.20.20.190">
    <property type="entry name" value="Phosphatidylinositol (PI) phosphodiesterase"/>
    <property type="match status" value="1"/>
</dbReference>
<proteinExistence type="inferred from homology"/>
<dbReference type="InterPro" id="IPR030395">
    <property type="entry name" value="GP_PDE_dom"/>
</dbReference>
<comment type="catalytic activity">
    <reaction evidence="6">
        <text>a sn-glycero-3-phosphodiester + H2O = an alcohol + sn-glycerol 3-phosphate + H(+)</text>
        <dbReference type="Rhea" id="RHEA:12969"/>
        <dbReference type="ChEBI" id="CHEBI:15377"/>
        <dbReference type="ChEBI" id="CHEBI:15378"/>
        <dbReference type="ChEBI" id="CHEBI:30879"/>
        <dbReference type="ChEBI" id="CHEBI:57597"/>
        <dbReference type="ChEBI" id="CHEBI:83408"/>
        <dbReference type="EC" id="3.1.4.46"/>
    </reaction>
</comment>
<dbReference type="PROSITE" id="PS51704">
    <property type="entry name" value="GP_PDE"/>
    <property type="match status" value="1"/>
</dbReference>
<evidence type="ECO:0000256" key="6">
    <source>
        <dbReference type="ARBA" id="ARBA00047512"/>
    </source>
</evidence>
<sequence>MTRRGVLRSGGVLTLASALSSRAAALPPAANPTGRASGALARPDRPLLLAHRGCSARRPEHTLGAYAQAIADGADFIEPDLVGTRDGWLVARHENNIAETTDVADRPEFAARRTTKTIDGVAQQGWFTEDFTLAELRTLRARERLVGMRAESHAYDGMFRLCTFAEIADFVAAEATARGRTIGLVPEIKHSTFFAGIGLPLEPRFRAELAASRYLREAPVIVQSFEVGNLKALRRDLSGFANVRLMQLVDDPDGAPWDWRAAGLTTTYRDMLTPAGLTEIAAYADYVAPNMRQLIPLGPGDRLAAPSGLVEAAHAAGLLVGTWTFRPENRYLAADFRDGSEPGARHEAGSIAEIRRYLATGLDAFFTDDPALGRIARDGNGFTA</sequence>
<evidence type="ECO:0000256" key="5">
    <source>
        <dbReference type="ARBA" id="ARBA00022801"/>
    </source>
</evidence>
<comment type="caution">
    <text evidence="9">The sequence shown here is derived from an EMBL/GenBank/DDBJ whole genome shotgun (WGS) entry which is preliminary data.</text>
</comment>
<evidence type="ECO:0000256" key="4">
    <source>
        <dbReference type="ARBA" id="ARBA00022798"/>
    </source>
</evidence>
<dbReference type="GO" id="GO:0042597">
    <property type="term" value="C:periplasmic space"/>
    <property type="evidence" value="ECO:0007669"/>
    <property type="project" value="TreeGrafter"/>
</dbReference>
<dbReference type="SUPFAM" id="SSF51695">
    <property type="entry name" value="PLC-like phosphodiesterases"/>
    <property type="match status" value="1"/>
</dbReference>
<feature type="chain" id="PRO_5030559539" description="glycerophosphodiester phosphodiesterase" evidence="7">
    <location>
        <begin position="24"/>
        <end position="384"/>
    </location>
</feature>
<evidence type="ECO:0000256" key="3">
    <source>
        <dbReference type="ARBA" id="ARBA00022729"/>
    </source>
</evidence>
<gene>
    <name evidence="9" type="ORF">H7F49_00435</name>
</gene>